<sequence>MNSEKHTFRASTIVVPLDLPLWVSNTDYTSVSVLPLAWDTILMTSCLQACNRICLPFRGTGGFLTANLPSQTWNRFTAPSNRPVVISHSVTGLPGAPGDVHFITFHVPHVLLGSDQEDHHAVFTTEQMPAARSVTNHTSTELRSPPMPGGSPTGVVSLHTT</sequence>
<reference evidence="2 3" key="1">
    <citation type="journal article" date="2015" name="Genome Biol. Evol.">
        <title>Comparative Genomics of a Bacterivorous Green Alga Reveals Evolutionary Causalities and Consequences of Phago-Mixotrophic Mode of Nutrition.</title>
        <authorList>
            <person name="Burns J.A."/>
            <person name="Paasch A."/>
            <person name="Narechania A."/>
            <person name="Kim E."/>
        </authorList>
    </citation>
    <scope>NUCLEOTIDE SEQUENCE [LARGE SCALE GENOMIC DNA]</scope>
    <source>
        <strain evidence="2 3">PLY_AMNH</strain>
    </source>
</reference>
<keyword evidence="3" id="KW-1185">Reference proteome</keyword>
<gene>
    <name evidence="2" type="ORF">CYMTET_54081</name>
</gene>
<dbReference type="Proteomes" id="UP001190700">
    <property type="component" value="Unassembled WGS sequence"/>
</dbReference>
<name>A0AAE0BHH2_9CHLO</name>
<protein>
    <submittedName>
        <fullName evidence="2">Uncharacterized protein</fullName>
    </submittedName>
</protein>
<evidence type="ECO:0000313" key="3">
    <source>
        <dbReference type="Proteomes" id="UP001190700"/>
    </source>
</evidence>
<evidence type="ECO:0000256" key="1">
    <source>
        <dbReference type="SAM" id="MobiDB-lite"/>
    </source>
</evidence>
<organism evidence="2 3">
    <name type="scientific">Cymbomonas tetramitiformis</name>
    <dbReference type="NCBI Taxonomy" id="36881"/>
    <lineage>
        <taxon>Eukaryota</taxon>
        <taxon>Viridiplantae</taxon>
        <taxon>Chlorophyta</taxon>
        <taxon>Pyramimonadophyceae</taxon>
        <taxon>Pyramimonadales</taxon>
        <taxon>Pyramimonadaceae</taxon>
        <taxon>Cymbomonas</taxon>
    </lineage>
</organism>
<proteinExistence type="predicted"/>
<evidence type="ECO:0000313" key="2">
    <source>
        <dbReference type="EMBL" id="KAK3235737.1"/>
    </source>
</evidence>
<comment type="caution">
    <text evidence="2">The sequence shown here is derived from an EMBL/GenBank/DDBJ whole genome shotgun (WGS) entry which is preliminary data.</text>
</comment>
<dbReference type="EMBL" id="LGRX02035228">
    <property type="protein sequence ID" value="KAK3235737.1"/>
    <property type="molecule type" value="Genomic_DNA"/>
</dbReference>
<dbReference type="AlphaFoldDB" id="A0AAE0BHH2"/>
<feature type="region of interest" description="Disordered" evidence="1">
    <location>
        <begin position="136"/>
        <end position="161"/>
    </location>
</feature>
<accession>A0AAE0BHH2</accession>